<comment type="caution">
    <text evidence="1">The sequence shown here is derived from an EMBL/GenBank/DDBJ whole genome shotgun (WGS) entry which is preliminary data.</text>
</comment>
<dbReference type="AlphaFoldDB" id="A0A0V1MPH0"/>
<evidence type="ECO:0000313" key="1">
    <source>
        <dbReference type="EMBL" id="KRZ73645.1"/>
    </source>
</evidence>
<dbReference type="EMBL" id="JYDO01000060">
    <property type="protein sequence ID" value="KRZ73645.1"/>
    <property type="molecule type" value="Genomic_DNA"/>
</dbReference>
<evidence type="ECO:0000313" key="2">
    <source>
        <dbReference type="Proteomes" id="UP000054843"/>
    </source>
</evidence>
<protein>
    <submittedName>
        <fullName evidence="1">Uncharacterized protein</fullName>
    </submittedName>
</protein>
<proteinExistence type="predicted"/>
<reference evidence="1 2" key="1">
    <citation type="submission" date="2015-01" db="EMBL/GenBank/DDBJ databases">
        <title>Evolution of Trichinella species and genotypes.</title>
        <authorList>
            <person name="Korhonen P.K."/>
            <person name="Edoardo P."/>
            <person name="Giuseppe L.R."/>
            <person name="Gasser R.B."/>
        </authorList>
    </citation>
    <scope>NUCLEOTIDE SEQUENCE [LARGE SCALE GENOMIC DNA]</scope>
    <source>
        <strain evidence="1">ISS1980</strain>
    </source>
</reference>
<gene>
    <name evidence="1" type="ORF">T10_3701</name>
</gene>
<keyword evidence="2" id="KW-1185">Reference proteome</keyword>
<sequence length="160" mass="18631">MYTQTLSCYLHFCQALHKKINELGLNTDYNRKAKTKNKNITSHRIPAAECDGTVKLWSENYQSHVTAQEELNVIICKIKTLKQYFLIRLKIDLALTIRKLNKVAVLQVVLNQQMIICDFETALLPVIQGYLRNRSVQDMCFWQPFFSLSRKLISASTYLK</sequence>
<dbReference type="Proteomes" id="UP000054843">
    <property type="component" value="Unassembled WGS sequence"/>
</dbReference>
<organism evidence="1 2">
    <name type="scientific">Trichinella papuae</name>
    <dbReference type="NCBI Taxonomy" id="268474"/>
    <lineage>
        <taxon>Eukaryota</taxon>
        <taxon>Metazoa</taxon>
        <taxon>Ecdysozoa</taxon>
        <taxon>Nematoda</taxon>
        <taxon>Enoplea</taxon>
        <taxon>Dorylaimia</taxon>
        <taxon>Trichinellida</taxon>
        <taxon>Trichinellidae</taxon>
        <taxon>Trichinella</taxon>
    </lineage>
</organism>
<name>A0A0V1MPH0_9BILA</name>
<accession>A0A0V1MPH0</accession>